<dbReference type="InterPro" id="IPR013762">
    <property type="entry name" value="Integrase-like_cat_sf"/>
</dbReference>
<gene>
    <name evidence="8" type="ORF">CSA09_03700</name>
</gene>
<dbReference type="InterPro" id="IPR011946">
    <property type="entry name" value="Integrase_integron-type"/>
</dbReference>
<comment type="similarity">
    <text evidence="1">Belongs to the 'phage' integrase family.</text>
</comment>
<sequence>MLIYYELSLPASTLNLPVPVTGKSSVREAVPIAPVPLIPQRKEKAVSSHHLPLPKPLTCQVKEPVKAIQADQTASQSKSDSSTPKLTGASWVGVYDELTSAIRIRHYSPRTLQAYRVWTQKFQTFTKSKDPGLLRVADVKEFLGFLAVKKKVAASTQNQAFNALLFLFRHILKKEFGQIEGIVRAKRKPYIPVVLSREEIERILTRLDEPYDLVVKLLYGCGLRLLECLKLRVQDLNFSMGLLTVHDGKGQKDRTVPLPKTLFSELEKQLDQVARIHEGDLSAGYAGVFLPSALEKKYKNISRELSWQWLFPAKTLTRIPDTNSYRRSYLHETHVQKAIKLAVRRSRITKRASAHTFRHSFASHLLQANYDIRTIQELLGHSDVRTTMIYTHTAKSVTRKDAKSPLDF</sequence>
<dbReference type="InterPro" id="IPR010998">
    <property type="entry name" value="Integrase_recombinase_N"/>
</dbReference>
<evidence type="ECO:0000256" key="2">
    <source>
        <dbReference type="ARBA" id="ARBA00022908"/>
    </source>
</evidence>
<keyword evidence="4" id="KW-0233">DNA recombination</keyword>
<dbReference type="InterPro" id="IPR004107">
    <property type="entry name" value="Integrase_SAM-like_N"/>
</dbReference>
<dbReference type="InterPro" id="IPR002104">
    <property type="entry name" value="Integrase_catalytic"/>
</dbReference>
<evidence type="ECO:0000259" key="7">
    <source>
        <dbReference type="PROSITE" id="PS51900"/>
    </source>
</evidence>
<dbReference type="AlphaFoldDB" id="A0A2G6PF46"/>
<dbReference type="Pfam" id="PF13495">
    <property type="entry name" value="Phage_int_SAM_4"/>
    <property type="match status" value="1"/>
</dbReference>
<organism evidence="8 9">
    <name type="scientific">Candidatus Contendibacter odensensis</name>
    <dbReference type="NCBI Taxonomy" id="1400860"/>
    <lineage>
        <taxon>Bacteria</taxon>
        <taxon>Pseudomonadati</taxon>
        <taxon>Pseudomonadota</taxon>
        <taxon>Gammaproteobacteria</taxon>
        <taxon>Candidatus Competibacteraceae</taxon>
        <taxon>Candidatus Contendibacter</taxon>
    </lineage>
</organism>
<dbReference type="EMBL" id="PDTV01000007">
    <property type="protein sequence ID" value="PIE83186.1"/>
    <property type="molecule type" value="Genomic_DNA"/>
</dbReference>
<dbReference type="PROSITE" id="PS51898">
    <property type="entry name" value="TYR_RECOMBINASE"/>
    <property type="match status" value="1"/>
</dbReference>
<feature type="domain" description="Tyr recombinase" evidence="6">
    <location>
        <begin position="190"/>
        <end position="403"/>
    </location>
</feature>
<dbReference type="InterPro" id="IPR050090">
    <property type="entry name" value="Tyrosine_recombinase_XerCD"/>
</dbReference>
<feature type="domain" description="Core-binding (CB)" evidence="7">
    <location>
        <begin position="89"/>
        <end position="172"/>
    </location>
</feature>
<dbReference type="PANTHER" id="PTHR30349">
    <property type="entry name" value="PHAGE INTEGRASE-RELATED"/>
    <property type="match status" value="1"/>
</dbReference>
<comment type="caution">
    <text evidence="8">The sequence shown here is derived from an EMBL/GenBank/DDBJ whole genome shotgun (WGS) entry which is preliminary data.</text>
</comment>
<dbReference type="GO" id="GO:0006310">
    <property type="term" value="P:DNA recombination"/>
    <property type="evidence" value="ECO:0007669"/>
    <property type="project" value="UniProtKB-KW"/>
</dbReference>
<dbReference type="InterPro" id="IPR011010">
    <property type="entry name" value="DNA_brk_join_enz"/>
</dbReference>
<dbReference type="InterPro" id="IPR044068">
    <property type="entry name" value="CB"/>
</dbReference>
<dbReference type="GO" id="GO:0015074">
    <property type="term" value="P:DNA integration"/>
    <property type="evidence" value="ECO:0007669"/>
    <property type="project" value="UniProtKB-KW"/>
</dbReference>
<evidence type="ECO:0000313" key="8">
    <source>
        <dbReference type="EMBL" id="PIE83186.1"/>
    </source>
</evidence>
<accession>A0A2G6PF46</accession>
<evidence type="ECO:0000256" key="3">
    <source>
        <dbReference type="ARBA" id="ARBA00023125"/>
    </source>
</evidence>
<evidence type="ECO:0000256" key="5">
    <source>
        <dbReference type="PROSITE-ProRule" id="PRU01248"/>
    </source>
</evidence>
<dbReference type="Pfam" id="PF00589">
    <property type="entry name" value="Phage_integrase"/>
    <property type="match status" value="1"/>
</dbReference>
<dbReference type="Gene3D" id="1.10.150.130">
    <property type="match status" value="1"/>
</dbReference>
<reference evidence="8 9" key="1">
    <citation type="submission" date="2017-10" db="EMBL/GenBank/DDBJ databases">
        <title>Novel microbial diversity and functional potential in the marine mammal oral microbiome.</title>
        <authorList>
            <person name="Dudek N.K."/>
            <person name="Sun C.L."/>
            <person name="Burstein D."/>
            <person name="Kantor R.S."/>
            <person name="Aliaga Goltsman D.S."/>
            <person name="Bik E.M."/>
            <person name="Thomas B.C."/>
            <person name="Banfield J.F."/>
            <person name="Relman D.A."/>
        </authorList>
    </citation>
    <scope>NUCLEOTIDE SEQUENCE [LARGE SCALE GENOMIC DNA]</scope>
    <source>
        <strain evidence="8">DOLJORAL78_50_517</strain>
    </source>
</reference>
<dbReference type="GO" id="GO:0003677">
    <property type="term" value="F:DNA binding"/>
    <property type="evidence" value="ECO:0007669"/>
    <property type="project" value="UniProtKB-UniRule"/>
</dbReference>
<dbReference type="Proteomes" id="UP000229278">
    <property type="component" value="Unassembled WGS sequence"/>
</dbReference>
<protein>
    <submittedName>
        <fullName evidence="8">Integron integrase</fullName>
    </submittedName>
</protein>
<dbReference type="PANTHER" id="PTHR30349:SF64">
    <property type="entry name" value="PROPHAGE INTEGRASE INTD-RELATED"/>
    <property type="match status" value="1"/>
</dbReference>
<evidence type="ECO:0000259" key="6">
    <source>
        <dbReference type="PROSITE" id="PS51898"/>
    </source>
</evidence>
<evidence type="ECO:0000313" key="9">
    <source>
        <dbReference type="Proteomes" id="UP000229278"/>
    </source>
</evidence>
<dbReference type="NCBIfam" id="TIGR02249">
    <property type="entry name" value="integrase_gron"/>
    <property type="match status" value="1"/>
</dbReference>
<dbReference type="PROSITE" id="PS51900">
    <property type="entry name" value="CB"/>
    <property type="match status" value="1"/>
</dbReference>
<dbReference type="Gene3D" id="1.10.443.10">
    <property type="entry name" value="Intergrase catalytic core"/>
    <property type="match status" value="1"/>
</dbReference>
<name>A0A2G6PF46_9GAMM</name>
<evidence type="ECO:0000256" key="1">
    <source>
        <dbReference type="ARBA" id="ARBA00008857"/>
    </source>
</evidence>
<evidence type="ECO:0000256" key="4">
    <source>
        <dbReference type="ARBA" id="ARBA00023172"/>
    </source>
</evidence>
<keyword evidence="3 5" id="KW-0238">DNA-binding</keyword>
<dbReference type="SUPFAM" id="SSF56349">
    <property type="entry name" value="DNA breaking-rejoining enzymes"/>
    <property type="match status" value="1"/>
</dbReference>
<proteinExistence type="inferred from homology"/>
<keyword evidence="2" id="KW-0229">DNA integration</keyword>